<dbReference type="Gene3D" id="2.60.120.920">
    <property type="match status" value="1"/>
</dbReference>
<dbReference type="Gene3D" id="4.10.830.40">
    <property type="match status" value="1"/>
</dbReference>
<accession>A0A6P6NR17</accession>
<dbReference type="PANTHER" id="PTHR24099:SF18">
    <property type="entry name" value="E3 UBIQUITIN-PROTEIN LIGASE TRIM36"/>
    <property type="match status" value="1"/>
</dbReference>
<dbReference type="GO" id="GO:0005874">
    <property type="term" value="C:microtubule"/>
    <property type="evidence" value="ECO:0007669"/>
    <property type="project" value="UniProtKB-KW"/>
</dbReference>
<comment type="subcellular location">
    <subcellularLocation>
        <location evidence="1">Cytoplasm</location>
        <location evidence="1">Cytoskeleton</location>
    </subcellularLocation>
</comment>
<feature type="domain" description="COS" evidence="19">
    <location>
        <begin position="366"/>
        <end position="423"/>
    </location>
</feature>
<dbReference type="InterPro" id="IPR003877">
    <property type="entry name" value="SPRY_dom"/>
</dbReference>
<evidence type="ECO:0000256" key="12">
    <source>
        <dbReference type="ARBA" id="ARBA00023212"/>
    </source>
</evidence>
<dbReference type="InterPro" id="IPR047066">
    <property type="entry name" value="TRIM36_Bbox1_Zfn"/>
</dbReference>
<dbReference type="Pfam" id="PF00643">
    <property type="entry name" value="zf-B_box"/>
    <property type="match status" value="1"/>
</dbReference>
<evidence type="ECO:0000256" key="7">
    <source>
        <dbReference type="ARBA" id="ARBA00022737"/>
    </source>
</evidence>
<keyword evidence="5" id="KW-0493">Microtubule</keyword>
<dbReference type="InterPro" id="IPR000315">
    <property type="entry name" value="Znf_B-box"/>
</dbReference>
<evidence type="ECO:0000256" key="8">
    <source>
        <dbReference type="ARBA" id="ARBA00022771"/>
    </source>
</evidence>
<dbReference type="PROSITE" id="PS00518">
    <property type="entry name" value="ZF_RING_1"/>
    <property type="match status" value="1"/>
</dbReference>
<dbReference type="SUPFAM" id="SSF57845">
    <property type="entry name" value="B-box zinc-binding domain"/>
    <property type="match status" value="1"/>
</dbReference>
<dbReference type="InterPro" id="IPR003649">
    <property type="entry name" value="Bbox_C"/>
</dbReference>
<dbReference type="SUPFAM" id="SSF49265">
    <property type="entry name" value="Fibronectin type III"/>
    <property type="match status" value="1"/>
</dbReference>
<evidence type="ECO:0000313" key="21">
    <source>
        <dbReference type="RefSeq" id="XP_026111018.1"/>
    </source>
</evidence>
<dbReference type="InterPro" id="IPR001841">
    <property type="entry name" value="Znf_RING"/>
</dbReference>
<protein>
    <submittedName>
        <fullName evidence="21">E3 ubiquitin-protein ligase TRIM36-like isoform X2</fullName>
    </submittedName>
</protein>
<dbReference type="Gene3D" id="3.30.40.10">
    <property type="entry name" value="Zinc/RING finger domain, C3HC4 (zinc finger)"/>
    <property type="match status" value="1"/>
</dbReference>
<evidence type="ECO:0000259" key="16">
    <source>
        <dbReference type="PROSITE" id="PS50119"/>
    </source>
</evidence>
<dbReference type="GO" id="GO:0008270">
    <property type="term" value="F:zinc ion binding"/>
    <property type="evidence" value="ECO:0007669"/>
    <property type="project" value="UniProtKB-KW"/>
</dbReference>
<dbReference type="InterPro" id="IPR040859">
    <property type="entry name" value="Midline-1_COS"/>
</dbReference>
<dbReference type="Pfam" id="PF22586">
    <property type="entry name" value="ANCHR-like_BBOX"/>
    <property type="match status" value="1"/>
</dbReference>
<dbReference type="PROSITE" id="PS50188">
    <property type="entry name" value="B302_SPRY"/>
    <property type="match status" value="1"/>
</dbReference>
<proteinExistence type="inferred from homology"/>
<feature type="region of interest" description="Disordered" evidence="14">
    <location>
        <begin position="69"/>
        <end position="95"/>
    </location>
</feature>
<feature type="domain" description="B30.2/SPRY" evidence="17">
    <location>
        <begin position="510"/>
        <end position="736"/>
    </location>
</feature>
<dbReference type="GO" id="GO:0007340">
    <property type="term" value="P:acrosome reaction"/>
    <property type="evidence" value="ECO:0007669"/>
    <property type="project" value="TreeGrafter"/>
</dbReference>
<dbReference type="SMART" id="SM00184">
    <property type="entry name" value="RING"/>
    <property type="match status" value="2"/>
</dbReference>
<feature type="domain" description="RING-type" evidence="15">
    <location>
        <begin position="35"/>
        <end position="61"/>
    </location>
</feature>
<dbReference type="InterPro" id="IPR027370">
    <property type="entry name" value="Znf-RING_euk"/>
</dbReference>
<evidence type="ECO:0000256" key="9">
    <source>
        <dbReference type="ARBA" id="ARBA00022786"/>
    </source>
</evidence>
<dbReference type="Gene3D" id="3.30.160.60">
    <property type="entry name" value="Classic Zinc Finger"/>
    <property type="match status" value="1"/>
</dbReference>
<evidence type="ECO:0000313" key="20">
    <source>
        <dbReference type="Proteomes" id="UP000515129"/>
    </source>
</evidence>
<dbReference type="Pfam" id="PF18568">
    <property type="entry name" value="COS"/>
    <property type="match status" value="1"/>
</dbReference>
<dbReference type="SMART" id="SM00336">
    <property type="entry name" value="BBOX"/>
    <property type="match status" value="2"/>
</dbReference>
<organism evidence="20 21">
    <name type="scientific">Carassius auratus</name>
    <name type="common">Goldfish</name>
    <dbReference type="NCBI Taxonomy" id="7957"/>
    <lineage>
        <taxon>Eukaryota</taxon>
        <taxon>Metazoa</taxon>
        <taxon>Chordata</taxon>
        <taxon>Craniata</taxon>
        <taxon>Vertebrata</taxon>
        <taxon>Euteleostomi</taxon>
        <taxon>Actinopterygii</taxon>
        <taxon>Neopterygii</taxon>
        <taxon>Teleostei</taxon>
        <taxon>Ostariophysi</taxon>
        <taxon>Cypriniformes</taxon>
        <taxon>Cyprinidae</taxon>
        <taxon>Cyprininae</taxon>
        <taxon>Carassius</taxon>
    </lineage>
</organism>
<dbReference type="InterPro" id="IPR001870">
    <property type="entry name" value="B30.2/SPRY"/>
</dbReference>
<dbReference type="RefSeq" id="XP_026111018.1">
    <property type="nucleotide sequence ID" value="XM_026255233.1"/>
</dbReference>
<dbReference type="Pfam" id="PF13445">
    <property type="entry name" value="zf-RING_UBOX"/>
    <property type="match status" value="1"/>
</dbReference>
<dbReference type="GO" id="GO:0004842">
    <property type="term" value="F:ubiquitin-protein transferase activity"/>
    <property type="evidence" value="ECO:0007669"/>
    <property type="project" value="TreeGrafter"/>
</dbReference>
<dbReference type="Gene3D" id="2.60.40.10">
    <property type="entry name" value="Immunoglobulins"/>
    <property type="match status" value="1"/>
</dbReference>
<evidence type="ECO:0000256" key="6">
    <source>
        <dbReference type="ARBA" id="ARBA00022723"/>
    </source>
</evidence>
<dbReference type="Gene3D" id="1.20.5.170">
    <property type="match status" value="1"/>
</dbReference>
<dbReference type="InterPro" id="IPR050617">
    <property type="entry name" value="E3_ligase_FN3/SPRY"/>
</dbReference>
<name>A0A6P6NR17_CARAU</name>
<dbReference type="CDD" id="cd19848">
    <property type="entry name" value="Bbox1_TRIM36_C-I"/>
    <property type="match status" value="1"/>
</dbReference>
<evidence type="ECO:0000256" key="1">
    <source>
        <dbReference type="ARBA" id="ARBA00004245"/>
    </source>
</evidence>
<dbReference type="SMART" id="SM00502">
    <property type="entry name" value="BBC"/>
    <property type="match status" value="1"/>
</dbReference>
<dbReference type="PROSITE" id="PS50853">
    <property type="entry name" value="FN3"/>
    <property type="match status" value="1"/>
</dbReference>
<dbReference type="InterPro" id="IPR035727">
    <property type="entry name" value="SPRY/PRY_TRIM36"/>
</dbReference>
<dbReference type="CDD" id="cd16756">
    <property type="entry name" value="RING-HC_TRIM36_C-I"/>
    <property type="match status" value="1"/>
</dbReference>
<evidence type="ECO:0000259" key="19">
    <source>
        <dbReference type="PROSITE" id="PS51262"/>
    </source>
</evidence>
<evidence type="ECO:0000256" key="3">
    <source>
        <dbReference type="ARBA" id="ARBA00022490"/>
    </source>
</evidence>
<keyword evidence="20" id="KW-1185">Reference proteome</keyword>
<evidence type="ECO:0000259" key="15">
    <source>
        <dbReference type="PROSITE" id="PS50089"/>
    </source>
</evidence>
<dbReference type="InterPro" id="IPR047065">
    <property type="entry name" value="TRIM36_Bbox2_Zfn"/>
</dbReference>
<evidence type="ECO:0000259" key="18">
    <source>
        <dbReference type="PROSITE" id="PS50853"/>
    </source>
</evidence>
<keyword evidence="8 13" id="KW-0863">Zinc-finger</keyword>
<dbReference type="PROSITE" id="PS51262">
    <property type="entry name" value="COS"/>
    <property type="match status" value="1"/>
</dbReference>
<evidence type="ECO:0000256" key="4">
    <source>
        <dbReference type="ARBA" id="ARBA00022679"/>
    </source>
</evidence>
<reference evidence="21" key="1">
    <citation type="submission" date="2025-08" db="UniProtKB">
        <authorList>
            <consortium name="RefSeq"/>
        </authorList>
    </citation>
    <scope>IDENTIFICATION</scope>
    <source>
        <strain evidence="21">Wakin</strain>
        <tissue evidence="21">Muscle</tissue>
    </source>
</reference>
<keyword evidence="4" id="KW-0808">Transferase</keyword>
<dbReference type="PRINTS" id="PR01407">
    <property type="entry name" value="BUTYPHLNCDUF"/>
</dbReference>
<feature type="domain" description="B box-type" evidence="16">
    <location>
        <begin position="217"/>
        <end position="259"/>
    </location>
</feature>
<keyword evidence="10" id="KW-0862">Zinc</keyword>
<dbReference type="InterPro" id="IPR027726">
    <property type="entry name" value="Trim36_HC-RING"/>
</dbReference>
<dbReference type="InterPro" id="IPR017903">
    <property type="entry name" value="COS_domain"/>
</dbReference>
<evidence type="ECO:0000256" key="13">
    <source>
        <dbReference type="PROSITE-ProRule" id="PRU00024"/>
    </source>
</evidence>
<evidence type="ECO:0000256" key="11">
    <source>
        <dbReference type="ARBA" id="ARBA00023054"/>
    </source>
</evidence>
<dbReference type="InterPro" id="IPR003879">
    <property type="entry name" value="Butyrophylin_SPRY"/>
</dbReference>
<feature type="compositionally biased region" description="Polar residues" evidence="14">
    <location>
        <begin position="72"/>
        <end position="83"/>
    </location>
</feature>
<dbReference type="GeneID" id="113085670"/>
<dbReference type="Proteomes" id="UP000515129">
    <property type="component" value="Unplaced"/>
</dbReference>
<dbReference type="CDD" id="cd12894">
    <property type="entry name" value="SPRY_PRY_TRIM36"/>
    <property type="match status" value="1"/>
</dbReference>
<evidence type="ECO:0000256" key="14">
    <source>
        <dbReference type="SAM" id="MobiDB-lite"/>
    </source>
</evidence>
<dbReference type="AlphaFoldDB" id="A0A6P6NR17"/>
<sequence>MSDSEMSEMSEFSSLVERIERGEVPMKSIERELICPICQELFTHPLILPCQHSVCHKCVRELLLPSHDDSISTDAGSESSNPGSPRARVPSPSMERLERLVRSGSISSPGWRRSSVTPRVTTFPCPGCQHDIDLGERGISMLFRNFTLESIVERYRQAARAAVAIMCNVCKPPVQEATKSCMDCKASFCNECFKMNHPWGTPKAQHEYVGPTTNFRPKVLMCPEHEMEKVNMYCEVCRRPVCHLCKLGGSHANHRVTSMSSAYKILKEKLSKSIHYLISKEDQVRTQISELDVLIRHTEENGQLAERCANEHFEHLFETLQERRTEMLRSIEQSRNLRVERLRAQVEEYQGMLENSGLVGYAQEVLKETDQSCFVQTAKLLHVRIQKATESLKTFQPAATPSFEEFVLDTSKEEILLKELSFSGVPEPPVIDLSRCCVYNEGLIHWRLSEDSLPTDHHIVEFRKLGSEEEEEQESRWSASERVYGCSTVLSDLSSDSRYAFRVRSCRNGVFSPYSPEVTLHTPPAPVFGFLFNEKCGFSAERLQLSKRRDSVESVAGMSLLLSAERVQTGSYICLDYIIGDTGISHGRHYWAFRVQPDSYMIKVGVASDSKLTEWFHNPRDTSSPRYDHDSGHDSGSEDTCFEVSLPFTLVTVGMGRLFIPKASTAAGDHSSRVLPMPQRIGVCLDYDAGRVFFYDADSMRCLYERAVDCSGTMFPAFGLLGGGAVHLEEFITAKRLSYM</sequence>
<dbReference type="FunFam" id="4.10.830.40:FF:000001">
    <property type="entry name" value="E3 ubiquitin-protein ligase TRIM9 isoform X1"/>
    <property type="match status" value="1"/>
</dbReference>
<keyword evidence="11" id="KW-0175">Coiled coil</keyword>
<dbReference type="CDD" id="cd19778">
    <property type="entry name" value="Bbox2_TRIM36_C-I"/>
    <property type="match status" value="1"/>
</dbReference>
<dbReference type="InterPro" id="IPR013320">
    <property type="entry name" value="ConA-like_dom_sf"/>
</dbReference>
<dbReference type="InterPro" id="IPR017907">
    <property type="entry name" value="Znf_RING_CS"/>
</dbReference>
<dbReference type="SUPFAM" id="SSF49899">
    <property type="entry name" value="Concanavalin A-like lectins/glucanases"/>
    <property type="match status" value="1"/>
</dbReference>
<dbReference type="InterPro" id="IPR043136">
    <property type="entry name" value="B30.2/SPRY_sf"/>
</dbReference>
<keyword evidence="7" id="KW-0677">Repeat</keyword>
<dbReference type="PROSITE" id="PS50089">
    <property type="entry name" value="ZF_RING_2"/>
    <property type="match status" value="1"/>
</dbReference>
<dbReference type="PANTHER" id="PTHR24099">
    <property type="entry name" value="E3 UBIQUITIN-PROTEIN LIGASE TRIM36-RELATED"/>
    <property type="match status" value="1"/>
</dbReference>
<keyword evidence="9" id="KW-0833">Ubl conjugation pathway</keyword>
<dbReference type="GO" id="GO:0001669">
    <property type="term" value="C:acrosomal vesicle"/>
    <property type="evidence" value="ECO:0007669"/>
    <property type="project" value="TreeGrafter"/>
</dbReference>
<dbReference type="PROSITE" id="PS50119">
    <property type="entry name" value="ZF_BBOX"/>
    <property type="match status" value="1"/>
</dbReference>
<dbReference type="InterPro" id="IPR013783">
    <property type="entry name" value="Ig-like_fold"/>
</dbReference>
<keyword evidence="12" id="KW-0206">Cytoskeleton</keyword>
<keyword evidence="6" id="KW-0479">Metal-binding</keyword>
<evidence type="ECO:0000256" key="2">
    <source>
        <dbReference type="ARBA" id="ARBA00008518"/>
    </source>
</evidence>
<dbReference type="InterPro" id="IPR013083">
    <property type="entry name" value="Znf_RING/FYVE/PHD"/>
</dbReference>
<dbReference type="SUPFAM" id="SSF57850">
    <property type="entry name" value="RING/U-box"/>
    <property type="match status" value="1"/>
</dbReference>
<feature type="domain" description="Fibronectin type-III" evidence="18">
    <location>
        <begin position="425"/>
        <end position="525"/>
    </location>
</feature>
<dbReference type="Pfam" id="PF00622">
    <property type="entry name" value="SPRY"/>
    <property type="match status" value="1"/>
</dbReference>
<keyword evidence="3" id="KW-0963">Cytoplasm</keyword>
<dbReference type="InterPro" id="IPR003961">
    <property type="entry name" value="FN3_dom"/>
</dbReference>
<comment type="similarity">
    <text evidence="2">Belongs to the TRIM/RBCC family.</text>
</comment>
<dbReference type="GO" id="GO:0007051">
    <property type="term" value="P:spindle organization"/>
    <property type="evidence" value="ECO:0007669"/>
    <property type="project" value="TreeGrafter"/>
</dbReference>
<evidence type="ECO:0000256" key="10">
    <source>
        <dbReference type="ARBA" id="ARBA00022833"/>
    </source>
</evidence>
<dbReference type="InterPro" id="IPR036116">
    <property type="entry name" value="FN3_sf"/>
</dbReference>
<dbReference type="CDD" id="cd00063">
    <property type="entry name" value="FN3"/>
    <property type="match status" value="1"/>
</dbReference>
<evidence type="ECO:0000259" key="17">
    <source>
        <dbReference type="PROSITE" id="PS50188"/>
    </source>
</evidence>
<gene>
    <name evidence="21" type="primary">LOC113085670</name>
</gene>
<evidence type="ECO:0000256" key="5">
    <source>
        <dbReference type="ARBA" id="ARBA00022701"/>
    </source>
</evidence>